<accession>A0ABQ5LQA4</accession>
<gene>
    <name evidence="1" type="ORF">STA1M1_10510</name>
</gene>
<evidence type="ECO:0000313" key="2">
    <source>
        <dbReference type="Proteomes" id="UP001144205"/>
    </source>
</evidence>
<keyword evidence="2" id="KW-1185">Reference proteome</keyword>
<reference evidence="1" key="1">
    <citation type="journal article" date="2023" name="Int. J. Syst. Evol. Microbiol.">
        <title>Sinisalibacter aestuarii sp. nov., isolated from estuarine sediment of the Arakawa River.</title>
        <authorList>
            <person name="Arafat S.T."/>
            <person name="Hirano S."/>
            <person name="Sato A."/>
            <person name="Takeuchi K."/>
            <person name="Yasuda T."/>
            <person name="Terahara T."/>
            <person name="Hamada M."/>
            <person name="Kobayashi T."/>
        </authorList>
    </citation>
    <scope>NUCLEOTIDE SEQUENCE</scope>
    <source>
        <strain evidence="1">B-399</strain>
    </source>
</reference>
<dbReference type="Proteomes" id="UP001144205">
    <property type="component" value="Unassembled WGS sequence"/>
</dbReference>
<dbReference type="RefSeq" id="WP_281841175.1">
    <property type="nucleotide sequence ID" value="NZ_BROH01000002.1"/>
</dbReference>
<protein>
    <submittedName>
        <fullName evidence="1">Uncharacterized protein</fullName>
    </submittedName>
</protein>
<evidence type="ECO:0000313" key="1">
    <source>
        <dbReference type="EMBL" id="GKY87182.1"/>
    </source>
</evidence>
<dbReference type="EMBL" id="BROH01000002">
    <property type="protein sequence ID" value="GKY87182.1"/>
    <property type="molecule type" value="Genomic_DNA"/>
</dbReference>
<name>A0ABQ5LQA4_9RHOB</name>
<sequence length="48" mass="5142">MPVFDTITADSVIVALIATLALREAMIAFLPSSVVGPEGWLLRIDGRD</sequence>
<proteinExistence type="predicted"/>
<organism evidence="1 2">
    <name type="scientific">Sinisalibacter aestuarii</name>
    <dbReference type="NCBI Taxonomy" id="2949426"/>
    <lineage>
        <taxon>Bacteria</taxon>
        <taxon>Pseudomonadati</taxon>
        <taxon>Pseudomonadota</taxon>
        <taxon>Alphaproteobacteria</taxon>
        <taxon>Rhodobacterales</taxon>
        <taxon>Roseobacteraceae</taxon>
        <taxon>Sinisalibacter</taxon>
    </lineage>
</organism>
<comment type="caution">
    <text evidence="1">The sequence shown here is derived from an EMBL/GenBank/DDBJ whole genome shotgun (WGS) entry which is preliminary data.</text>
</comment>